<protein>
    <submittedName>
        <fullName evidence="4">Uncharacterized protein LOC108826071 isoform X1</fullName>
    </submittedName>
</protein>
<proteinExistence type="predicted"/>
<feature type="domain" description="DUF3741" evidence="2">
    <location>
        <begin position="136"/>
        <end position="165"/>
    </location>
</feature>
<dbReference type="Pfam" id="PF14383">
    <property type="entry name" value="VARLMGL"/>
    <property type="match status" value="1"/>
</dbReference>
<evidence type="ECO:0000313" key="4">
    <source>
        <dbReference type="RefSeq" id="XP_056849969.1"/>
    </source>
</evidence>
<dbReference type="PANTHER" id="PTHR37751:SF2">
    <property type="entry name" value="DUF3741 DOMAIN-CONTAINING PROTEIN"/>
    <property type="match status" value="1"/>
</dbReference>
<keyword evidence="3" id="KW-1185">Reference proteome</keyword>
<reference evidence="3" key="1">
    <citation type="journal article" date="2019" name="Database">
        <title>The radish genome database (RadishGD): an integrated information resource for radish genomics.</title>
        <authorList>
            <person name="Yu H.J."/>
            <person name="Baek S."/>
            <person name="Lee Y.J."/>
            <person name="Cho A."/>
            <person name="Mun J.H."/>
        </authorList>
    </citation>
    <scope>NUCLEOTIDE SEQUENCE [LARGE SCALE GENOMIC DNA]</scope>
    <source>
        <strain evidence="3">cv. WK10039</strain>
    </source>
</reference>
<feature type="compositionally biased region" description="Low complexity" evidence="1">
    <location>
        <begin position="330"/>
        <end position="339"/>
    </location>
</feature>
<feature type="region of interest" description="Disordered" evidence="1">
    <location>
        <begin position="191"/>
        <end position="214"/>
    </location>
</feature>
<dbReference type="OrthoDB" id="1939700at2759"/>
<organism evidence="3 4">
    <name type="scientific">Raphanus sativus</name>
    <name type="common">Radish</name>
    <name type="synonym">Raphanus raphanistrum var. sativus</name>
    <dbReference type="NCBI Taxonomy" id="3726"/>
    <lineage>
        <taxon>Eukaryota</taxon>
        <taxon>Viridiplantae</taxon>
        <taxon>Streptophyta</taxon>
        <taxon>Embryophyta</taxon>
        <taxon>Tracheophyta</taxon>
        <taxon>Spermatophyta</taxon>
        <taxon>Magnoliopsida</taxon>
        <taxon>eudicotyledons</taxon>
        <taxon>Gunneridae</taxon>
        <taxon>Pentapetalae</taxon>
        <taxon>rosids</taxon>
        <taxon>malvids</taxon>
        <taxon>Brassicales</taxon>
        <taxon>Brassicaceae</taxon>
        <taxon>Brassiceae</taxon>
        <taxon>Raphanus</taxon>
    </lineage>
</organism>
<accession>A0A9W3CEK6</accession>
<evidence type="ECO:0000313" key="3">
    <source>
        <dbReference type="Proteomes" id="UP000504610"/>
    </source>
</evidence>
<evidence type="ECO:0000256" key="1">
    <source>
        <dbReference type="SAM" id="MobiDB-lite"/>
    </source>
</evidence>
<dbReference type="InterPro" id="IPR032795">
    <property type="entry name" value="DUF3741-assoc"/>
</dbReference>
<name>A0A9W3CEK6_RAPSA</name>
<dbReference type="RefSeq" id="XP_056849969.1">
    <property type="nucleotide sequence ID" value="XM_056993989.1"/>
</dbReference>
<dbReference type="PANTHER" id="PTHR37751">
    <property type="entry name" value="LOW PROTEIN: M-PHASE INDUCER PHOSPHATASE-LIKE PROTEIN"/>
    <property type="match status" value="1"/>
</dbReference>
<sequence>MGRDCGHGGGAIFSTKSKRKSNGCMAAFYHLFDFQHLYFPSHRDLTIDSPSRSKGVCSFSLSNISSLEKWLDQKIIKKGVVIILKFAGLKLTEESPPPTTYKDKQILNIPVSMLVRTETGTRSLRLKAIATDNSTSSSEMCSSPGSKTPSLVARLMGLDLLPEKTDLNKSLSSLHTMTHHGTSRLTNHILSKKGTRLGGTRSLPESPRVSSARRSDFDIHRLSLQLNKENKREEYSCSRLKQQDQEEIQSPRQILKQIKERVVTRRVVGMDIANSVKNREAKPLRESNELRRDTTISCSPRTRFSNKENKPSSFRPEQTTPKPKPRPKTTKVVLVSVSKASGEEQSKNRVKHTELRPVNQCKKTKSETRFTQRPLKPSQTPDTRNKGFFSESTTDAKATNPLHKKKFKKIPKSSDVDNNIFVTKLPQKQVNEREGLKANETEETDTEAAARNYHGSELCSFVASYSSKRCCSNLGEIDRLLETKKLEEEEGEDIVAEIERGIVEALVQETVSELNIQRRRSETTSEKRLSR</sequence>
<feature type="compositionally biased region" description="Basic and acidic residues" evidence="1">
    <location>
        <begin position="230"/>
        <end position="244"/>
    </location>
</feature>
<feature type="region of interest" description="Disordered" evidence="1">
    <location>
        <begin position="230"/>
        <end position="249"/>
    </location>
</feature>
<evidence type="ECO:0000259" key="2">
    <source>
        <dbReference type="Pfam" id="PF14383"/>
    </source>
</evidence>
<reference evidence="4" key="2">
    <citation type="submission" date="2025-08" db="UniProtKB">
        <authorList>
            <consortium name="RefSeq"/>
        </authorList>
    </citation>
    <scope>IDENTIFICATION</scope>
    <source>
        <tissue evidence="4">Leaf</tissue>
    </source>
</reference>
<dbReference type="Proteomes" id="UP000504610">
    <property type="component" value="Chromosome 9"/>
</dbReference>
<gene>
    <name evidence="4" type="primary">LOC108826071</name>
</gene>
<feature type="region of interest" description="Disordered" evidence="1">
    <location>
        <begin position="279"/>
        <end position="402"/>
    </location>
</feature>
<dbReference type="GeneID" id="108826071"/>
<feature type="compositionally biased region" description="Basic and acidic residues" evidence="1">
    <location>
        <begin position="341"/>
        <end position="355"/>
    </location>
</feature>
<feature type="compositionally biased region" description="Basic and acidic residues" evidence="1">
    <location>
        <begin position="279"/>
        <end position="294"/>
    </location>
</feature>
<dbReference type="AlphaFoldDB" id="A0A9W3CEK6"/>